<evidence type="ECO:0000256" key="2">
    <source>
        <dbReference type="ARBA" id="ARBA00022679"/>
    </source>
</evidence>
<dbReference type="GO" id="GO:0005730">
    <property type="term" value="C:nucleolus"/>
    <property type="evidence" value="ECO:0007669"/>
    <property type="project" value="TreeGrafter"/>
</dbReference>
<dbReference type="InterPro" id="IPR001678">
    <property type="entry name" value="MeTrfase_RsmB-F_NOP2_dom"/>
</dbReference>
<keyword evidence="2 5" id="KW-0808">Transferase</keyword>
<accession>V6LUJ7</accession>
<evidence type="ECO:0000313" key="7">
    <source>
        <dbReference type="EMBL" id="EST44484.1"/>
    </source>
</evidence>
<dbReference type="PANTHER" id="PTHR22807">
    <property type="entry name" value="NOP2 YEAST -RELATED NOL1/NOP2/FMU SUN DOMAIN-CONTAINING"/>
    <property type="match status" value="1"/>
</dbReference>
<feature type="binding site" evidence="5">
    <location>
        <begin position="184"/>
        <end position="190"/>
    </location>
    <ligand>
        <name>S-adenosyl-L-methionine</name>
        <dbReference type="ChEBI" id="CHEBI:59789"/>
    </ligand>
</feature>
<dbReference type="InterPro" id="IPR029063">
    <property type="entry name" value="SAM-dependent_MTases_sf"/>
</dbReference>
<dbReference type="EMBL" id="AUWU02000005">
    <property type="protein sequence ID" value="KAH0572564.1"/>
    <property type="molecule type" value="Genomic_DNA"/>
</dbReference>
<dbReference type="GO" id="GO:0003723">
    <property type="term" value="F:RNA binding"/>
    <property type="evidence" value="ECO:0007669"/>
    <property type="project" value="UniProtKB-UniRule"/>
</dbReference>
<gene>
    <name evidence="7" type="ORF">SS50377_15481</name>
    <name evidence="8" type="ORF">SS50377_24675</name>
</gene>
<dbReference type="PROSITE" id="PS51686">
    <property type="entry name" value="SAM_MT_RSMB_NOP"/>
    <property type="match status" value="1"/>
</dbReference>
<evidence type="ECO:0000256" key="1">
    <source>
        <dbReference type="ARBA" id="ARBA00022603"/>
    </source>
</evidence>
<dbReference type="InterPro" id="IPR023267">
    <property type="entry name" value="RCMT"/>
</dbReference>
<dbReference type="VEuPathDB" id="GiardiaDB:SS50377_24675"/>
<evidence type="ECO:0000256" key="3">
    <source>
        <dbReference type="ARBA" id="ARBA00022691"/>
    </source>
</evidence>
<proteinExistence type="inferred from homology"/>
<keyword evidence="1 5" id="KW-0489">Methyltransferase</keyword>
<dbReference type="Pfam" id="PF01189">
    <property type="entry name" value="Methyltr_RsmB-F"/>
    <property type="match status" value="1"/>
</dbReference>
<evidence type="ECO:0000256" key="4">
    <source>
        <dbReference type="ARBA" id="ARBA00022884"/>
    </source>
</evidence>
<feature type="domain" description="SAM-dependent MTase RsmB/NOP-type" evidence="6">
    <location>
        <begin position="155"/>
        <end position="360"/>
    </location>
</feature>
<evidence type="ECO:0000256" key="5">
    <source>
        <dbReference type="PROSITE-ProRule" id="PRU01023"/>
    </source>
</evidence>
<dbReference type="CDD" id="cd02440">
    <property type="entry name" value="AdoMet_MTases"/>
    <property type="match status" value="1"/>
</dbReference>
<dbReference type="OrthoDB" id="435282at2759"/>
<comment type="similarity">
    <text evidence="5">Belongs to the class I-like SAM-binding methyltransferase superfamily. RsmB/NOP family.</text>
</comment>
<dbReference type="AlphaFoldDB" id="V6LUJ7"/>
<protein>
    <submittedName>
        <fullName evidence="7">tRNA/rRNA cytosine-C5-methylase</fullName>
    </submittedName>
</protein>
<keyword evidence="4 5" id="KW-0694">RNA-binding</keyword>
<feature type="binding site" evidence="5">
    <location>
        <position position="205"/>
    </location>
    <ligand>
        <name>S-adenosyl-L-methionine</name>
        <dbReference type="ChEBI" id="CHEBI:59789"/>
    </ligand>
</feature>
<keyword evidence="9" id="KW-1185">Reference proteome</keyword>
<dbReference type="EMBL" id="KI546115">
    <property type="protein sequence ID" value="EST44484.1"/>
    <property type="molecule type" value="Genomic_DNA"/>
</dbReference>
<reference evidence="7 8" key="1">
    <citation type="journal article" date="2014" name="PLoS Genet.">
        <title>The Genome of Spironucleus salmonicida Highlights a Fish Pathogen Adapted to Fluctuating Environments.</title>
        <authorList>
            <person name="Xu F."/>
            <person name="Jerlstrom-Hultqvist J."/>
            <person name="Einarsson E."/>
            <person name="Astvaldsson A."/>
            <person name="Svard S.G."/>
            <person name="Andersson J.O."/>
        </authorList>
    </citation>
    <scope>NUCLEOTIDE SEQUENCE</scope>
    <source>
        <strain evidence="8">ATCC 50377</strain>
    </source>
</reference>
<evidence type="ECO:0000259" key="6">
    <source>
        <dbReference type="PROSITE" id="PS51686"/>
    </source>
</evidence>
<dbReference type="GO" id="GO:0008173">
    <property type="term" value="F:RNA methyltransferase activity"/>
    <property type="evidence" value="ECO:0007669"/>
    <property type="project" value="InterPro"/>
</dbReference>
<feature type="active site" description="Nucleophile" evidence="5">
    <location>
        <position position="300"/>
    </location>
</feature>
<dbReference type="InterPro" id="IPR049560">
    <property type="entry name" value="MeTrfase_RsmB-F_NOP2_cat"/>
</dbReference>
<dbReference type="GO" id="GO:0070475">
    <property type="term" value="P:rRNA base methylation"/>
    <property type="evidence" value="ECO:0007669"/>
    <property type="project" value="TreeGrafter"/>
</dbReference>
<evidence type="ECO:0000313" key="9">
    <source>
        <dbReference type="Proteomes" id="UP000018208"/>
    </source>
</evidence>
<evidence type="ECO:0000313" key="8">
    <source>
        <dbReference type="EMBL" id="KAH0572564.1"/>
    </source>
</evidence>
<keyword evidence="3 5" id="KW-0949">S-adenosyl-L-methionine</keyword>
<dbReference type="PRINTS" id="PR02008">
    <property type="entry name" value="RCMTFAMILY"/>
</dbReference>
<dbReference type="Proteomes" id="UP000018208">
    <property type="component" value="Unassembled WGS sequence"/>
</dbReference>
<organism evidence="7">
    <name type="scientific">Spironucleus salmonicida</name>
    <dbReference type="NCBI Taxonomy" id="348837"/>
    <lineage>
        <taxon>Eukaryota</taxon>
        <taxon>Metamonada</taxon>
        <taxon>Diplomonadida</taxon>
        <taxon>Hexamitidae</taxon>
        <taxon>Hexamitinae</taxon>
        <taxon>Spironucleus</taxon>
    </lineage>
</organism>
<reference evidence="8" key="2">
    <citation type="submission" date="2020-12" db="EMBL/GenBank/DDBJ databases">
        <title>New Spironucleus salmonicida genome in near-complete chromosomes.</title>
        <authorList>
            <person name="Xu F."/>
            <person name="Kurt Z."/>
            <person name="Jimenez-Gonzalez A."/>
            <person name="Astvaldsson A."/>
            <person name="Andersson J.O."/>
            <person name="Svard S.G."/>
        </authorList>
    </citation>
    <scope>NUCLEOTIDE SEQUENCE</scope>
    <source>
        <strain evidence="8">ATCC 50377</strain>
    </source>
</reference>
<name>V6LUJ7_9EUKA</name>
<sequence length="360" mass="40751">MQDIYQQAGQCLIDFYNQKSGLKTLCLAQKTSPGKTYLLALKVGYNYKIFQQALKFTVPTQDLFTQASIIVQSLEAKILPNKRLRLSKQTRDSLKQVRPLWPELQNTILLHSPPQKHHWIRSITQPESSTPSQFIPNFYLLNEAPKCENMIQGELQTLASGLPAEALYQYFKSEASQLTVLDACAAPGSKSLQLATHFKHVTANERDQKRSKILQKRAQNVKNLTVRTSDAFQAFQDPYDLILLDPTCSGSGTLNLDFQIAQQMGAERDRADTSQLHKFQVKILTAALESNAYGVVYSTCSVNKEENEDVVQEVLAENRKWKLVDALPQWPLRSKSITECAICNEEMQSEGFFVALFVRK</sequence>
<feature type="binding site" evidence="5">
    <location>
        <position position="245"/>
    </location>
    <ligand>
        <name>S-adenosyl-L-methionine</name>
        <dbReference type="ChEBI" id="CHEBI:59789"/>
    </ligand>
</feature>
<comment type="caution">
    <text evidence="5">Lacks conserved residue(s) required for the propagation of feature annotation.</text>
</comment>
<dbReference type="Gene3D" id="3.40.50.150">
    <property type="entry name" value="Vaccinia Virus protein VP39"/>
    <property type="match status" value="1"/>
</dbReference>
<dbReference type="SUPFAM" id="SSF53335">
    <property type="entry name" value="S-adenosyl-L-methionine-dependent methyltransferases"/>
    <property type="match status" value="1"/>
</dbReference>
<dbReference type="PANTHER" id="PTHR22807:SF4">
    <property type="entry name" value="28S RRNA (CYTOSINE-C(5))-METHYLTRANSFERASE"/>
    <property type="match status" value="1"/>
</dbReference>